<dbReference type="HOGENOM" id="CLU_2342227_0_0_7"/>
<dbReference type="EMBL" id="CR522870">
    <property type="protein sequence ID" value="CAG37510.1"/>
    <property type="molecule type" value="Genomic_DNA"/>
</dbReference>
<dbReference type="AlphaFoldDB" id="Q6AJH0"/>
<dbReference type="STRING" id="177439.DP2781"/>
<dbReference type="Proteomes" id="UP000000602">
    <property type="component" value="Chromosome"/>
</dbReference>
<gene>
    <name evidence="1" type="ordered locus">DP2781</name>
</gene>
<evidence type="ECO:0000313" key="2">
    <source>
        <dbReference type="Proteomes" id="UP000000602"/>
    </source>
</evidence>
<protein>
    <submittedName>
        <fullName evidence="1">Uncharacterized protein</fullName>
    </submittedName>
</protein>
<keyword evidence="2" id="KW-1185">Reference proteome</keyword>
<dbReference type="KEGG" id="dps:DP2781"/>
<proteinExistence type="predicted"/>
<name>Q6AJH0_DESPS</name>
<evidence type="ECO:0000313" key="1">
    <source>
        <dbReference type="EMBL" id="CAG37510.1"/>
    </source>
</evidence>
<organism evidence="1 2">
    <name type="scientific">Desulfotalea psychrophila (strain LSv54 / DSM 12343)</name>
    <dbReference type="NCBI Taxonomy" id="177439"/>
    <lineage>
        <taxon>Bacteria</taxon>
        <taxon>Pseudomonadati</taxon>
        <taxon>Thermodesulfobacteriota</taxon>
        <taxon>Desulfobulbia</taxon>
        <taxon>Desulfobulbales</taxon>
        <taxon>Desulfocapsaceae</taxon>
        <taxon>Desulfotalea</taxon>
    </lineage>
</organism>
<accession>Q6AJH0</accession>
<reference evidence="2" key="1">
    <citation type="journal article" date="2004" name="Environ. Microbiol.">
        <title>The genome of Desulfotalea psychrophila, a sulfate-reducing bacterium from permanently cold Arctic sediments.</title>
        <authorList>
            <person name="Rabus R."/>
            <person name="Ruepp A."/>
            <person name="Frickey T."/>
            <person name="Rattei T."/>
            <person name="Fartmann B."/>
            <person name="Stark M."/>
            <person name="Bauer M."/>
            <person name="Zibat A."/>
            <person name="Lombardot T."/>
            <person name="Becker I."/>
            <person name="Amann J."/>
            <person name="Gellner K."/>
            <person name="Teeling H."/>
            <person name="Leuschner W.D."/>
            <person name="Gloeckner F.-O."/>
            <person name="Lupas A.N."/>
            <person name="Amann R."/>
            <person name="Klenk H.-P."/>
        </authorList>
    </citation>
    <scope>NUCLEOTIDE SEQUENCE [LARGE SCALE GENOMIC DNA]</scope>
    <source>
        <strain evidence="2">DSM 12343 / LSv54</strain>
    </source>
</reference>
<sequence length="97" mass="11183">MSCKVTHPKLPLCFRVEVGRAKLVALLLYDPITAFTLFNNYLKATIIIIHSSVFLHSKSSNSFNRYISIRFAIGKSTFLQQHKNDIYPVNHALYYMC</sequence>